<sequence>MEQSKYIHPVNIIRLNCLAFVADVLYSQNDFIAAWDYFKPLMEEQIPAFILPYNRCSVATFVKFECAFRSAHEATRELWQPEKVPQAFKTLDESKKLLAFARPYYISMYGTEDEGGVLRQTGIWEENFKSLDKGMARAATASLHIVIQKNPGVLKYNWGRTSAISESVYFQQYFYTHSYIRLFNERAIPFSQFVSTKKFFQTFPVRQTPGLKSARLFEQD</sequence>
<dbReference type="AlphaFoldDB" id="A0A1D1V237"/>
<accession>A0A1D1V237</accession>
<evidence type="ECO:0000313" key="1">
    <source>
        <dbReference type="EMBL" id="GAU94022.1"/>
    </source>
</evidence>
<proteinExistence type="predicted"/>
<organism evidence="1 2">
    <name type="scientific">Ramazzottius varieornatus</name>
    <name type="common">Water bear</name>
    <name type="synonym">Tardigrade</name>
    <dbReference type="NCBI Taxonomy" id="947166"/>
    <lineage>
        <taxon>Eukaryota</taxon>
        <taxon>Metazoa</taxon>
        <taxon>Ecdysozoa</taxon>
        <taxon>Tardigrada</taxon>
        <taxon>Eutardigrada</taxon>
        <taxon>Parachela</taxon>
        <taxon>Hypsibioidea</taxon>
        <taxon>Ramazzottiidae</taxon>
        <taxon>Ramazzottius</taxon>
    </lineage>
</organism>
<reference evidence="1 2" key="1">
    <citation type="journal article" date="2016" name="Nat. Commun.">
        <title>Extremotolerant tardigrade genome and improved radiotolerance of human cultured cells by tardigrade-unique protein.</title>
        <authorList>
            <person name="Hashimoto T."/>
            <person name="Horikawa D.D."/>
            <person name="Saito Y."/>
            <person name="Kuwahara H."/>
            <person name="Kozuka-Hata H."/>
            <person name="Shin-I T."/>
            <person name="Minakuchi Y."/>
            <person name="Ohishi K."/>
            <person name="Motoyama A."/>
            <person name="Aizu T."/>
            <person name="Enomoto A."/>
            <person name="Kondo K."/>
            <person name="Tanaka S."/>
            <person name="Hara Y."/>
            <person name="Koshikawa S."/>
            <person name="Sagara H."/>
            <person name="Miura T."/>
            <person name="Yokobori S."/>
            <person name="Miyagawa K."/>
            <person name="Suzuki Y."/>
            <person name="Kubo T."/>
            <person name="Oyama M."/>
            <person name="Kohara Y."/>
            <person name="Fujiyama A."/>
            <person name="Arakawa K."/>
            <person name="Katayama T."/>
            <person name="Toyoda A."/>
            <person name="Kunieda T."/>
        </authorList>
    </citation>
    <scope>NUCLEOTIDE SEQUENCE [LARGE SCALE GENOMIC DNA]</scope>
    <source>
        <strain evidence="1 2">YOKOZUNA-1</strain>
    </source>
</reference>
<evidence type="ECO:0000313" key="2">
    <source>
        <dbReference type="Proteomes" id="UP000186922"/>
    </source>
</evidence>
<dbReference type="EMBL" id="BDGG01000002">
    <property type="protein sequence ID" value="GAU94022.1"/>
    <property type="molecule type" value="Genomic_DNA"/>
</dbReference>
<keyword evidence="2" id="KW-1185">Reference proteome</keyword>
<protein>
    <submittedName>
        <fullName evidence="1">Uncharacterized protein</fullName>
    </submittedName>
</protein>
<name>A0A1D1V237_RAMVA</name>
<comment type="caution">
    <text evidence="1">The sequence shown here is derived from an EMBL/GenBank/DDBJ whole genome shotgun (WGS) entry which is preliminary data.</text>
</comment>
<gene>
    <name evidence="1" type="primary">RvY_05870-1</name>
    <name evidence="1" type="synonym">RvY_05870.1</name>
    <name evidence="1" type="ORF">RvY_05870</name>
</gene>
<dbReference type="Proteomes" id="UP000186922">
    <property type="component" value="Unassembled WGS sequence"/>
</dbReference>